<feature type="region of interest" description="Disordered" evidence="7">
    <location>
        <begin position="214"/>
        <end position="276"/>
    </location>
</feature>
<dbReference type="OrthoDB" id="6159439at2759"/>
<keyword evidence="3 5" id="KW-0371">Homeobox</keyword>
<feature type="compositionally biased region" description="Basic and acidic residues" evidence="7">
    <location>
        <begin position="135"/>
        <end position="146"/>
    </location>
</feature>
<evidence type="ECO:0000256" key="6">
    <source>
        <dbReference type="RuleBase" id="RU000682"/>
    </source>
</evidence>
<dbReference type="Proteomes" id="UP000053201">
    <property type="component" value="Unassembled WGS sequence"/>
</dbReference>
<dbReference type="InterPro" id="IPR009057">
    <property type="entry name" value="Homeodomain-like_sf"/>
</dbReference>
<name>A0A0L0HE42_SPIPD</name>
<accession>A0A0L0HE42</accession>
<dbReference type="SMART" id="SM00389">
    <property type="entry name" value="HOX"/>
    <property type="match status" value="1"/>
</dbReference>
<dbReference type="CDD" id="cd00086">
    <property type="entry name" value="homeodomain"/>
    <property type="match status" value="1"/>
</dbReference>
<dbReference type="EMBL" id="KQ257457">
    <property type="protein sequence ID" value="KNC99725.1"/>
    <property type="molecule type" value="Genomic_DNA"/>
</dbReference>
<dbReference type="GO" id="GO:0005634">
    <property type="term" value="C:nucleus"/>
    <property type="evidence" value="ECO:0007669"/>
    <property type="project" value="UniProtKB-SubCell"/>
</dbReference>
<feature type="region of interest" description="Disordered" evidence="7">
    <location>
        <begin position="1"/>
        <end position="183"/>
    </location>
</feature>
<feature type="DNA-binding region" description="Homeobox" evidence="5">
    <location>
        <begin position="164"/>
        <end position="223"/>
    </location>
</feature>
<gene>
    <name evidence="9" type="ORF">SPPG_05107</name>
</gene>
<evidence type="ECO:0000256" key="3">
    <source>
        <dbReference type="ARBA" id="ARBA00023155"/>
    </source>
</evidence>
<dbReference type="Gene3D" id="1.10.10.60">
    <property type="entry name" value="Homeodomain-like"/>
    <property type="match status" value="1"/>
</dbReference>
<dbReference type="GO" id="GO:0000977">
    <property type="term" value="F:RNA polymerase II transcription regulatory region sequence-specific DNA binding"/>
    <property type="evidence" value="ECO:0007669"/>
    <property type="project" value="TreeGrafter"/>
</dbReference>
<feature type="compositionally biased region" description="Basic and acidic residues" evidence="7">
    <location>
        <begin position="41"/>
        <end position="50"/>
    </location>
</feature>
<dbReference type="SUPFAM" id="SSF46689">
    <property type="entry name" value="Homeodomain-like"/>
    <property type="match status" value="1"/>
</dbReference>
<feature type="compositionally biased region" description="Basic and acidic residues" evidence="7">
    <location>
        <begin position="1"/>
        <end position="11"/>
    </location>
</feature>
<feature type="compositionally biased region" description="Low complexity" evidence="7">
    <location>
        <begin position="339"/>
        <end position="357"/>
    </location>
</feature>
<evidence type="ECO:0000259" key="8">
    <source>
        <dbReference type="PROSITE" id="PS50071"/>
    </source>
</evidence>
<organism evidence="9 10">
    <name type="scientific">Spizellomyces punctatus (strain DAOM BR117)</name>
    <dbReference type="NCBI Taxonomy" id="645134"/>
    <lineage>
        <taxon>Eukaryota</taxon>
        <taxon>Fungi</taxon>
        <taxon>Fungi incertae sedis</taxon>
        <taxon>Chytridiomycota</taxon>
        <taxon>Chytridiomycota incertae sedis</taxon>
        <taxon>Chytridiomycetes</taxon>
        <taxon>Spizellomycetales</taxon>
        <taxon>Spizellomycetaceae</taxon>
        <taxon>Spizellomyces</taxon>
    </lineage>
</organism>
<feature type="compositionally biased region" description="Polar residues" evidence="7">
    <location>
        <begin position="76"/>
        <end position="85"/>
    </location>
</feature>
<dbReference type="GeneID" id="27688509"/>
<dbReference type="InterPro" id="IPR001356">
    <property type="entry name" value="HD"/>
</dbReference>
<evidence type="ECO:0000256" key="4">
    <source>
        <dbReference type="ARBA" id="ARBA00023242"/>
    </source>
</evidence>
<evidence type="ECO:0000256" key="2">
    <source>
        <dbReference type="ARBA" id="ARBA00023125"/>
    </source>
</evidence>
<dbReference type="PROSITE" id="PS50071">
    <property type="entry name" value="HOMEOBOX_2"/>
    <property type="match status" value="1"/>
</dbReference>
<dbReference type="InParanoid" id="A0A0L0HE42"/>
<feature type="region of interest" description="Disordered" evidence="7">
    <location>
        <begin position="329"/>
        <end position="359"/>
    </location>
</feature>
<evidence type="ECO:0000256" key="7">
    <source>
        <dbReference type="SAM" id="MobiDB-lite"/>
    </source>
</evidence>
<dbReference type="STRING" id="645134.A0A0L0HE42"/>
<dbReference type="PROSITE" id="PS00027">
    <property type="entry name" value="HOMEOBOX_1"/>
    <property type="match status" value="1"/>
</dbReference>
<dbReference type="PANTHER" id="PTHR24208:SF166">
    <property type="entry name" value="LIM HOMEOBOX TRANSCRIPTION FACTOR 1 ALPHA, ISOFORM B"/>
    <property type="match status" value="1"/>
</dbReference>
<feature type="compositionally biased region" description="Acidic residues" evidence="7">
    <location>
        <begin position="100"/>
        <end position="119"/>
    </location>
</feature>
<feature type="domain" description="Homeobox" evidence="8">
    <location>
        <begin position="162"/>
        <end position="222"/>
    </location>
</feature>
<proteinExistence type="predicted"/>
<keyword evidence="2 5" id="KW-0238">DNA-binding</keyword>
<evidence type="ECO:0000256" key="5">
    <source>
        <dbReference type="PROSITE-ProRule" id="PRU00108"/>
    </source>
</evidence>
<evidence type="ECO:0000313" key="9">
    <source>
        <dbReference type="EMBL" id="KNC99725.1"/>
    </source>
</evidence>
<evidence type="ECO:0000256" key="1">
    <source>
        <dbReference type="ARBA" id="ARBA00004123"/>
    </source>
</evidence>
<dbReference type="GO" id="GO:0000981">
    <property type="term" value="F:DNA-binding transcription factor activity, RNA polymerase II-specific"/>
    <property type="evidence" value="ECO:0007669"/>
    <property type="project" value="InterPro"/>
</dbReference>
<sequence>MITDEVMKKETSSPSPSPRGIVSSPTNSVSKSIPTGYQKQPIEKMVHENQPKAASQPPDVVQQTASAAEDDAVQENFPSGQQMPVASQVDGMPESVDCGELMDIDPAEQDEEEDDEYTDSEVSSLHPQDEIVTASDRRSCERKESIFETSTESLLRNAERGPRRKPKRKRTSPEQLSDLLSVFDKTDTPSYEIREQLAKKLRMTNREVQVWFQNRRAKMNRNKSGAEKRAIGTSPTAGNSKRESISSGSGRRSSSAQQLPISMSRRSSVLVPHPGNRRPTLLINPMIPMAPNAAVSPMVPFITSQGHFVNPALTATGTTMPQFIAPMFVPPSTPVSSNAPRQQQSKSSQAATTQPASVPHFFPPPTMIYPMPQYIIPFPYQAIGQQPALAQAAGGTHMTAFPLMAARRASQSTVKTKESNSMSAPNYIAKSDPKSVVQALNQSRSMTSDGQVLGSSSAVANKLEPKLRTSADSTGKEDDATAAAELLLNAAHIMSRRASMSAEAVEAERNNKAISIGQDKGPSEKIWRPW</sequence>
<feature type="compositionally biased region" description="Polar residues" evidence="7">
    <location>
        <begin position="256"/>
        <end position="267"/>
    </location>
</feature>
<protein>
    <recommendedName>
        <fullName evidence="8">Homeobox domain-containing protein</fullName>
    </recommendedName>
</protein>
<keyword evidence="10" id="KW-1185">Reference proteome</keyword>
<dbReference type="eggNOG" id="KOG0490">
    <property type="taxonomic scope" value="Eukaryota"/>
</dbReference>
<dbReference type="PANTHER" id="PTHR24208">
    <property type="entry name" value="LIM/HOMEOBOX PROTEIN LHX"/>
    <property type="match status" value="1"/>
</dbReference>
<reference evidence="9 10" key="1">
    <citation type="submission" date="2009-08" db="EMBL/GenBank/DDBJ databases">
        <title>The Genome Sequence of Spizellomyces punctatus strain DAOM BR117.</title>
        <authorList>
            <consortium name="The Broad Institute Genome Sequencing Platform"/>
            <person name="Russ C."/>
            <person name="Cuomo C."/>
            <person name="Shea T."/>
            <person name="Young S.K."/>
            <person name="Zeng Q."/>
            <person name="Koehrsen M."/>
            <person name="Haas B."/>
            <person name="Borodovsky M."/>
            <person name="Guigo R."/>
            <person name="Alvarado L."/>
            <person name="Berlin A."/>
            <person name="Bochicchio J."/>
            <person name="Borenstein D."/>
            <person name="Chapman S."/>
            <person name="Chen Z."/>
            <person name="Engels R."/>
            <person name="Freedman E."/>
            <person name="Gellesch M."/>
            <person name="Goldberg J."/>
            <person name="Griggs A."/>
            <person name="Gujja S."/>
            <person name="Heiman D."/>
            <person name="Hepburn T."/>
            <person name="Howarth C."/>
            <person name="Jen D."/>
            <person name="Larson L."/>
            <person name="Lewis B."/>
            <person name="Mehta T."/>
            <person name="Park D."/>
            <person name="Pearson M."/>
            <person name="Roberts A."/>
            <person name="Saif S."/>
            <person name="Shenoy N."/>
            <person name="Sisk P."/>
            <person name="Stolte C."/>
            <person name="Sykes S."/>
            <person name="Thomson T."/>
            <person name="Walk T."/>
            <person name="White J."/>
            <person name="Yandava C."/>
            <person name="Burger G."/>
            <person name="Gray M.W."/>
            <person name="Holland P.W.H."/>
            <person name="King N."/>
            <person name="Lang F.B.F."/>
            <person name="Roger A.J."/>
            <person name="Ruiz-Trillo I."/>
            <person name="Lander E."/>
            <person name="Nusbaum C."/>
        </authorList>
    </citation>
    <scope>NUCLEOTIDE SEQUENCE [LARGE SCALE GENOMIC DNA]</scope>
    <source>
        <strain evidence="9 10">DAOM BR117</strain>
    </source>
</reference>
<dbReference type="Pfam" id="PF00046">
    <property type="entry name" value="Homeodomain"/>
    <property type="match status" value="1"/>
</dbReference>
<dbReference type="VEuPathDB" id="FungiDB:SPPG_05107"/>
<feature type="compositionally biased region" description="Polar residues" evidence="7">
    <location>
        <begin position="23"/>
        <end position="38"/>
    </location>
</feature>
<keyword evidence="4 5" id="KW-0539">Nucleus</keyword>
<comment type="subcellular location">
    <subcellularLocation>
        <location evidence="1 5 6">Nucleus</location>
    </subcellularLocation>
</comment>
<dbReference type="InterPro" id="IPR050453">
    <property type="entry name" value="LIM_Homeobox_TF"/>
</dbReference>
<evidence type="ECO:0000313" key="10">
    <source>
        <dbReference type="Proteomes" id="UP000053201"/>
    </source>
</evidence>
<dbReference type="AlphaFoldDB" id="A0A0L0HE42"/>
<feature type="compositionally biased region" description="Low complexity" evidence="7">
    <location>
        <begin position="245"/>
        <end position="255"/>
    </location>
</feature>
<dbReference type="RefSeq" id="XP_016607765.1">
    <property type="nucleotide sequence ID" value="XM_016753334.1"/>
</dbReference>
<dbReference type="InterPro" id="IPR017970">
    <property type="entry name" value="Homeobox_CS"/>
</dbReference>